<keyword evidence="1" id="KW-1133">Transmembrane helix</keyword>
<feature type="domain" description="7TM GPCR serpentine receptor class x (Srx)" evidence="2">
    <location>
        <begin position="12"/>
        <end position="128"/>
    </location>
</feature>
<reference evidence="3 4" key="1">
    <citation type="submission" date="2013-11" db="EMBL/GenBank/DDBJ databases">
        <title>Draft genome of the bovine lungworm Dictyocaulus viviparus.</title>
        <authorList>
            <person name="Mitreva M."/>
        </authorList>
    </citation>
    <scope>NUCLEOTIDE SEQUENCE [LARGE SCALE GENOMIC DNA]</scope>
    <source>
        <strain evidence="3 4">HannoverDv2000</strain>
    </source>
</reference>
<organism evidence="3 4">
    <name type="scientific">Dictyocaulus viviparus</name>
    <name type="common">Bovine lungworm</name>
    <dbReference type="NCBI Taxonomy" id="29172"/>
    <lineage>
        <taxon>Eukaryota</taxon>
        <taxon>Metazoa</taxon>
        <taxon>Ecdysozoa</taxon>
        <taxon>Nematoda</taxon>
        <taxon>Chromadorea</taxon>
        <taxon>Rhabditida</taxon>
        <taxon>Rhabditina</taxon>
        <taxon>Rhabditomorpha</taxon>
        <taxon>Strongyloidea</taxon>
        <taxon>Metastrongylidae</taxon>
        <taxon>Dictyocaulus</taxon>
    </lineage>
</organism>
<protein>
    <recommendedName>
        <fullName evidence="2">7TM GPCR serpentine receptor class x (Srx) domain-containing protein</fullName>
    </recommendedName>
</protein>
<keyword evidence="1" id="KW-0472">Membrane</keyword>
<dbReference type="Pfam" id="PF10328">
    <property type="entry name" value="7TM_GPCR_Srx"/>
    <property type="match status" value="1"/>
</dbReference>
<evidence type="ECO:0000313" key="3">
    <source>
        <dbReference type="EMBL" id="KJH50873.1"/>
    </source>
</evidence>
<feature type="transmembrane region" description="Helical" evidence="1">
    <location>
        <begin position="90"/>
        <end position="111"/>
    </location>
</feature>
<sequence length="191" mass="21757">MVCGLFVISTPFFPPFAFGLYDCIYVFNPSNLSWSSKKSSCSDFFDVLQPAITGFVLACSLTLDVVSLILIYNQRKTTLNSQVFRTEYRFLIQTLFIGVMDLCSSIIRFALGNFKGSSLWRKNITKLSDIVFSYSSLIAIGIVNENVRSEVLRYLRCRAGIQNSSITMLSKIDNDVIFTIRPHRKKAYRIH</sequence>
<feature type="transmembrane region" description="Helical" evidence="1">
    <location>
        <begin position="131"/>
        <end position="147"/>
    </location>
</feature>
<keyword evidence="4" id="KW-1185">Reference proteome</keyword>
<evidence type="ECO:0000313" key="4">
    <source>
        <dbReference type="Proteomes" id="UP000053766"/>
    </source>
</evidence>
<proteinExistence type="predicted"/>
<dbReference type="AlphaFoldDB" id="A0A0D8Y1Z2"/>
<accession>A0A0D8Y1Z2</accession>
<evidence type="ECO:0000259" key="2">
    <source>
        <dbReference type="Pfam" id="PF10328"/>
    </source>
</evidence>
<reference evidence="4" key="2">
    <citation type="journal article" date="2016" name="Sci. Rep.">
        <title>Dictyocaulus viviparus genome, variome and transcriptome elucidate lungworm biology and support future intervention.</title>
        <authorList>
            <person name="McNulty S.N."/>
            <person name="Strube C."/>
            <person name="Rosa B.A."/>
            <person name="Martin J.C."/>
            <person name="Tyagi R."/>
            <person name="Choi Y.J."/>
            <person name="Wang Q."/>
            <person name="Hallsworth Pepin K."/>
            <person name="Zhang X."/>
            <person name="Ozersky P."/>
            <person name="Wilson R.K."/>
            <person name="Sternberg P.W."/>
            <person name="Gasser R.B."/>
            <person name="Mitreva M."/>
        </authorList>
    </citation>
    <scope>NUCLEOTIDE SEQUENCE [LARGE SCALE GENOMIC DNA]</scope>
    <source>
        <strain evidence="4">HannoverDv2000</strain>
    </source>
</reference>
<gene>
    <name evidence="3" type="ORF">DICVIV_02927</name>
</gene>
<dbReference type="InterPro" id="IPR019430">
    <property type="entry name" value="7TM_GPCR_serpentine_rcpt_Srx"/>
</dbReference>
<dbReference type="EMBL" id="KN716195">
    <property type="protein sequence ID" value="KJH50873.1"/>
    <property type="molecule type" value="Genomic_DNA"/>
</dbReference>
<name>A0A0D8Y1Z2_DICVI</name>
<evidence type="ECO:0000256" key="1">
    <source>
        <dbReference type="SAM" id="Phobius"/>
    </source>
</evidence>
<feature type="transmembrane region" description="Helical" evidence="1">
    <location>
        <begin position="47"/>
        <end position="70"/>
    </location>
</feature>
<dbReference type="Proteomes" id="UP000053766">
    <property type="component" value="Unassembled WGS sequence"/>
</dbReference>
<dbReference type="OrthoDB" id="10574413at2759"/>
<keyword evidence="1" id="KW-0812">Transmembrane</keyword>